<reference evidence="2" key="1">
    <citation type="submission" date="2014-11" db="EMBL/GenBank/DDBJ databases">
        <authorList>
            <person name="Amaro Gonzalez C."/>
        </authorList>
    </citation>
    <scope>NUCLEOTIDE SEQUENCE</scope>
</reference>
<accession>A0A0E9X4G2</accession>
<evidence type="ECO:0000313" key="2">
    <source>
        <dbReference type="EMBL" id="JAH96750.1"/>
    </source>
</evidence>
<dbReference type="EMBL" id="GBXM01011827">
    <property type="protein sequence ID" value="JAH96750.1"/>
    <property type="molecule type" value="Transcribed_RNA"/>
</dbReference>
<evidence type="ECO:0000256" key="1">
    <source>
        <dbReference type="SAM" id="Phobius"/>
    </source>
</evidence>
<keyword evidence="1" id="KW-0472">Membrane</keyword>
<protein>
    <submittedName>
        <fullName evidence="2">Uncharacterized protein</fullName>
    </submittedName>
</protein>
<sequence>MPAYASSFNKMNPPIISTCMKLVALVILSLLTEFFCLCCINRIPLNLLHSQRHIPFLGNNEGFCVHAFSVWFFFLSCPFLIF</sequence>
<dbReference type="AlphaFoldDB" id="A0A0E9X4G2"/>
<feature type="transmembrane region" description="Helical" evidence="1">
    <location>
        <begin position="63"/>
        <end position="81"/>
    </location>
</feature>
<keyword evidence="1" id="KW-0812">Transmembrane</keyword>
<keyword evidence="1" id="KW-1133">Transmembrane helix</keyword>
<organism evidence="2">
    <name type="scientific">Anguilla anguilla</name>
    <name type="common">European freshwater eel</name>
    <name type="synonym">Muraena anguilla</name>
    <dbReference type="NCBI Taxonomy" id="7936"/>
    <lineage>
        <taxon>Eukaryota</taxon>
        <taxon>Metazoa</taxon>
        <taxon>Chordata</taxon>
        <taxon>Craniata</taxon>
        <taxon>Vertebrata</taxon>
        <taxon>Euteleostomi</taxon>
        <taxon>Actinopterygii</taxon>
        <taxon>Neopterygii</taxon>
        <taxon>Teleostei</taxon>
        <taxon>Anguilliformes</taxon>
        <taxon>Anguillidae</taxon>
        <taxon>Anguilla</taxon>
    </lineage>
</organism>
<name>A0A0E9X4G2_ANGAN</name>
<feature type="transmembrane region" description="Helical" evidence="1">
    <location>
        <begin position="20"/>
        <end position="43"/>
    </location>
</feature>
<proteinExistence type="predicted"/>
<reference evidence="2" key="2">
    <citation type="journal article" date="2015" name="Fish Shellfish Immunol.">
        <title>Early steps in the European eel (Anguilla anguilla)-Vibrio vulnificus interaction in the gills: Role of the RtxA13 toxin.</title>
        <authorList>
            <person name="Callol A."/>
            <person name="Pajuelo D."/>
            <person name="Ebbesson L."/>
            <person name="Teles M."/>
            <person name="MacKenzie S."/>
            <person name="Amaro C."/>
        </authorList>
    </citation>
    <scope>NUCLEOTIDE SEQUENCE</scope>
</reference>